<protein>
    <submittedName>
        <fullName evidence="1">Uncharacterized protein</fullName>
    </submittedName>
</protein>
<dbReference type="Proteomes" id="UP000314294">
    <property type="component" value="Unassembled WGS sequence"/>
</dbReference>
<name>A0A4Z2JFC0_9TELE</name>
<dbReference type="AlphaFoldDB" id="A0A4Z2JFC0"/>
<evidence type="ECO:0000313" key="1">
    <source>
        <dbReference type="EMBL" id="TNN88493.1"/>
    </source>
</evidence>
<gene>
    <name evidence="1" type="ORF">EYF80_001276</name>
</gene>
<keyword evidence="2" id="KW-1185">Reference proteome</keyword>
<organism evidence="1 2">
    <name type="scientific">Liparis tanakae</name>
    <name type="common">Tanaka's snailfish</name>
    <dbReference type="NCBI Taxonomy" id="230148"/>
    <lineage>
        <taxon>Eukaryota</taxon>
        <taxon>Metazoa</taxon>
        <taxon>Chordata</taxon>
        <taxon>Craniata</taxon>
        <taxon>Vertebrata</taxon>
        <taxon>Euteleostomi</taxon>
        <taxon>Actinopterygii</taxon>
        <taxon>Neopterygii</taxon>
        <taxon>Teleostei</taxon>
        <taxon>Neoteleostei</taxon>
        <taxon>Acanthomorphata</taxon>
        <taxon>Eupercaria</taxon>
        <taxon>Perciformes</taxon>
        <taxon>Cottioidei</taxon>
        <taxon>Cottales</taxon>
        <taxon>Liparidae</taxon>
        <taxon>Liparis</taxon>
    </lineage>
</organism>
<accession>A0A4Z2JFC0</accession>
<reference evidence="1 2" key="1">
    <citation type="submission" date="2019-03" db="EMBL/GenBank/DDBJ databases">
        <title>First draft genome of Liparis tanakae, snailfish: a comprehensive survey of snailfish specific genes.</title>
        <authorList>
            <person name="Kim W."/>
            <person name="Song I."/>
            <person name="Jeong J.-H."/>
            <person name="Kim D."/>
            <person name="Kim S."/>
            <person name="Ryu S."/>
            <person name="Song J.Y."/>
            <person name="Lee S.K."/>
        </authorList>
    </citation>
    <scope>NUCLEOTIDE SEQUENCE [LARGE SCALE GENOMIC DNA]</scope>
    <source>
        <tissue evidence="1">Muscle</tissue>
    </source>
</reference>
<dbReference type="EMBL" id="SRLO01000005">
    <property type="protein sequence ID" value="TNN88493.1"/>
    <property type="molecule type" value="Genomic_DNA"/>
</dbReference>
<sequence>MLPRDAVEDDPGSGRRQFVSQSEVFLVPVYAANVQLRNGPTPHPEIGQKILIIVPHCKLKLSYLFDRDHDNVAGHDLDDVDLQYPPDEQLQFVEIIKELEEEHGQTVDHQAWLSSVLDFCLSDILLGFSSVTSVSYITSRAWCFSFSFSHSACSSCLSCGDGSSLDSVGSPELALSTGF</sequence>
<proteinExistence type="predicted"/>
<comment type="caution">
    <text evidence="1">The sequence shown here is derived from an EMBL/GenBank/DDBJ whole genome shotgun (WGS) entry which is preliminary data.</text>
</comment>
<evidence type="ECO:0000313" key="2">
    <source>
        <dbReference type="Proteomes" id="UP000314294"/>
    </source>
</evidence>